<protein>
    <submittedName>
        <fullName evidence="1">Uncharacterized protein</fullName>
    </submittedName>
</protein>
<sequence length="118" mass="12920">MLIEKADMLDALLGNFAGMDLLSDAVGEGSITLGYVTGWLDAIGTLIDAEKKKQDERKALLEQLKQSCARTNADGFCDTAEEIEEDLEKIAALDAEYEERWKCVGTGVCVKDTEVDNE</sequence>
<dbReference type="EMBL" id="BK016159">
    <property type="protein sequence ID" value="DAF99035.1"/>
    <property type="molecule type" value="Genomic_DNA"/>
</dbReference>
<proteinExistence type="predicted"/>
<accession>A0A8S5UX58</accession>
<evidence type="ECO:0000313" key="1">
    <source>
        <dbReference type="EMBL" id="DAF99035.1"/>
    </source>
</evidence>
<name>A0A8S5UX58_9CAUD</name>
<organism evidence="1">
    <name type="scientific">Siphoviridae sp. ctDmR33</name>
    <dbReference type="NCBI Taxonomy" id="2825389"/>
    <lineage>
        <taxon>Viruses</taxon>
        <taxon>Duplodnaviria</taxon>
        <taxon>Heunggongvirae</taxon>
        <taxon>Uroviricota</taxon>
        <taxon>Caudoviricetes</taxon>
    </lineage>
</organism>
<reference evidence="1" key="1">
    <citation type="journal article" date="2021" name="Proc. Natl. Acad. Sci. U.S.A.">
        <title>A Catalog of Tens of Thousands of Viruses from Human Metagenomes Reveals Hidden Associations with Chronic Diseases.</title>
        <authorList>
            <person name="Tisza M.J."/>
            <person name="Buck C.B."/>
        </authorList>
    </citation>
    <scope>NUCLEOTIDE SEQUENCE</scope>
    <source>
        <strain evidence="1">CtDmR33</strain>
    </source>
</reference>